<feature type="transmembrane region" description="Helical" evidence="1">
    <location>
        <begin position="141"/>
        <end position="159"/>
    </location>
</feature>
<feature type="transmembrane region" description="Helical" evidence="1">
    <location>
        <begin position="83"/>
        <end position="107"/>
    </location>
</feature>
<reference evidence="2 3" key="1">
    <citation type="submission" date="2022-11" db="EMBL/GenBank/DDBJ databases">
        <title>Minimal conservation of predation-associated metabolite biosynthetic gene clusters underscores biosynthetic potential of Myxococcota including descriptions for ten novel species: Archangium lansinium sp. nov., Myxococcus landrumus sp. nov., Nannocystis bai.</title>
        <authorList>
            <person name="Ahearne A."/>
            <person name="Stevens C."/>
            <person name="Dowd S."/>
        </authorList>
    </citation>
    <scope>NUCLEOTIDE SEQUENCE [LARGE SCALE GENOMIC DNA]</scope>
    <source>
        <strain evidence="2 3">BB15-2</strain>
    </source>
</reference>
<accession>A0ABT5EBU9</accession>
<feature type="transmembrane region" description="Helical" evidence="1">
    <location>
        <begin position="205"/>
        <end position="226"/>
    </location>
</feature>
<sequence length="519" mass="56352">MSVWVTRLRALVGGLAIAWAVVMIVVFACRIGFPLELEWMEGGSLHTALRIQQGLSAYPEPSAEFVPFLYTPLYPAVLAALGWVLPLGYVLGRAVSVAAIGAVCAGLWRLVRFEGKPRAHAAAAVGLFLSGYVFTFRWYDVARADSFFLALLLWGLILLRESAGRRRKIVAAGVLVGAAFWAKQTAAVFVLASGVGGLIVAPRLVWMYAATIAAIDGGGVLLGQWLTEGRLWTYIYELHQAHAFNAVRFWRKTWGMFLHAAPFLVALAGLVAGRMLALRTWRSGQGEKDSWRGPVYWGVMAAAGLLVSALGYSTQWAEPNAFMPGVCFAAAWLAVVLPVGRGEAAALGLVAAQLVFALVIEPMYQPIQDRGLAGLRDSYARQDPWRTIPPADLWERAAALRAELAGEPRAILALHRPWWSVLAGGPGHVGSMGIHDVPKDRREQIEATLAEAVGRGEFAAVWIDGDVPGWLRGPLRRSYAAGRQLAGEARVVPMTGYMSAAGMVTPWTGLQREYVRRSE</sequence>
<feature type="transmembrane region" description="Helical" evidence="1">
    <location>
        <begin position="119"/>
        <end position="135"/>
    </location>
</feature>
<feature type="transmembrane region" description="Helical" evidence="1">
    <location>
        <begin position="295"/>
        <end position="314"/>
    </location>
</feature>
<feature type="transmembrane region" description="Helical" evidence="1">
    <location>
        <begin position="254"/>
        <end position="275"/>
    </location>
</feature>
<comment type="caution">
    <text evidence="2">The sequence shown here is derived from an EMBL/GenBank/DDBJ whole genome shotgun (WGS) entry which is preliminary data.</text>
</comment>
<proteinExistence type="predicted"/>
<evidence type="ECO:0000313" key="2">
    <source>
        <dbReference type="EMBL" id="MDC0722266.1"/>
    </source>
</evidence>
<feature type="transmembrane region" description="Helical" evidence="1">
    <location>
        <begin position="171"/>
        <end position="199"/>
    </location>
</feature>
<evidence type="ECO:0000313" key="3">
    <source>
        <dbReference type="Proteomes" id="UP001221686"/>
    </source>
</evidence>
<keyword evidence="1" id="KW-1133">Transmembrane helix</keyword>
<keyword evidence="1" id="KW-0812">Transmembrane</keyword>
<gene>
    <name evidence="2" type="ORF">POL25_35575</name>
</gene>
<evidence type="ECO:0000256" key="1">
    <source>
        <dbReference type="SAM" id="Phobius"/>
    </source>
</evidence>
<dbReference type="EMBL" id="JAQNDL010000003">
    <property type="protein sequence ID" value="MDC0722266.1"/>
    <property type="molecule type" value="Genomic_DNA"/>
</dbReference>
<feature type="transmembrane region" description="Helical" evidence="1">
    <location>
        <begin position="345"/>
        <end position="364"/>
    </location>
</feature>
<name>A0ABT5EBU9_9BACT</name>
<evidence type="ECO:0008006" key="4">
    <source>
        <dbReference type="Google" id="ProtNLM"/>
    </source>
</evidence>
<keyword evidence="1" id="KW-0472">Membrane</keyword>
<protein>
    <recommendedName>
        <fullName evidence="4">Glycosyltransferase RgtA/B/C/D-like domain-containing protein</fullName>
    </recommendedName>
</protein>
<dbReference type="Proteomes" id="UP001221686">
    <property type="component" value="Unassembled WGS sequence"/>
</dbReference>
<organism evidence="2 3">
    <name type="scientific">Nannocystis bainbridge</name>
    <dbReference type="NCBI Taxonomy" id="2995303"/>
    <lineage>
        <taxon>Bacteria</taxon>
        <taxon>Pseudomonadati</taxon>
        <taxon>Myxococcota</taxon>
        <taxon>Polyangia</taxon>
        <taxon>Nannocystales</taxon>
        <taxon>Nannocystaceae</taxon>
        <taxon>Nannocystis</taxon>
    </lineage>
</organism>
<dbReference type="RefSeq" id="WP_272090801.1">
    <property type="nucleotide sequence ID" value="NZ_JAQNDL010000003.1"/>
</dbReference>
<feature type="transmembrane region" description="Helical" evidence="1">
    <location>
        <begin position="321"/>
        <end position="339"/>
    </location>
</feature>
<dbReference type="PROSITE" id="PS51257">
    <property type="entry name" value="PROKAR_LIPOPROTEIN"/>
    <property type="match status" value="1"/>
</dbReference>
<feature type="transmembrane region" description="Helical" evidence="1">
    <location>
        <begin position="12"/>
        <end position="33"/>
    </location>
</feature>
<keyword evidence="3" id="KW-1185">Reference proteome</keyword>